<dbReference type="Pfam" id="PF22785">
    <property type="entry name" value="Tc-R-P"/>
    <property type="match status" value="1"/>
</dbReference>
<sequence length="294" mass="31049">MASRAAALAYLVHTAAFLAPRTPTQRCPLRASVDARDAGGETPLIKAAEAGDCDAVASLLQQGADATAESYTQWTALHGAAEAGCVECLKLLLGAGARSDARAKSGLTPAGIAKKYGRDAAFELLSQTPLDTYPVAVPETGGKIIITPCPGKRQRDLGLDLDHLKGMGAEAVITMVQDRELDLLSVRDIGEKCEERGLIWLHCPIPDFDGPGAAFERAWADAGPRARDILRRGGTVVSHCRGGIGRAGTVASRLLIELGAATPDEALRRVRTARPGAVETWEQEQHVLSCRAVD</sequence>
<dbReference type="AlphaFoldDB" id="A0A8J2WS56"/>
<name>A0A8J2WS56_9STRA</name>
<dbReference type="OrthoDB" id="184751at2759"/>
<dbReference type="SMART" id="SM00248">
    <property type="entry name" value="ANK"/>
    <property type="match status" value="2"/>
</dbReference>
<feature type="repeat" description="ANK" evidence="3">
    <location>
        <begin position="39"/>
        <end position="71"/>
    </location>
</feature>
<dbReference type="PROSITE" id="PS50088">
    <property type="entry name" value="ANK_REPEAT"/>
    <property type="match status" value="2"/>
</dbReference>
<dbReference type="SUPFAM" id="SSF48403">
    <property type="entry name" value="Ankyrin repeat"/>
    <property type="match status" value="1"/>
</dbReference>
<keyword evidence="1" id="KW-0677">Repeat</keyword>
<dbReference type="Proteomes" id="UP000789595">
    <property type="component" value="Unassembled WGS sequence"/>
</dbReference>
<dbReference type="SUPFAM" id="SSF52799">
    <property type="entry name" value="(Phosphotyrosine protein) phosphatases II"/>
    <property type="match status" value="1"/>
</dbReference>
<dbReference type="PANTHER" id="PTHR24201">
    <property type="entry name" value="ANK_REP_REGION DOMAIN-CONTAINING PROTEIN"/>
    <property type="match status" value="1"/>
</dbReference>
<gene>
    <name evidence="5" type="ORF">PECAL_6P02600</name>
</gene>
<organism evidence="5 6">
    <name type="scientific">Pelagomonas calceolata</name>
    <dbReference type="NCBI Taxonomy" id="35677"/>
    <lineage>
        <taxon>Eukaryota</taxon>
        <taxon>Sar</taxon>
        <taxon>Stramenopiles</taxon>
        <taxon>Ochrophyta</taxon>
        <taxon>Pelagophyceae</taxon>
        <taxon>Pelagomonadales</taxon>
        <taxon>Pelagomonadaceae</taxon>
        <taxon>Pelagomonas</taxon>
    </lineage>
</organism>
<dbReference type="EMBL" id="CAKKNE010000006">
    <property type="protein sequence ID" value="CAH0378664.1"/>
    <property type="molecule type" value="Genomic_DNA"/>
</dbReference>
<evidence type="ECO:0000256" key="1">
    <source>
        <dbReference type="ARBA" id="ARBA00022737"/>
    </source>
</evidence>
<dbReference type="InterPro" id="IPR029021">
    <property type="entry name" value="Prot-tyrosine_phosphatase-like"/>
</dbReference>
<dbReference type="InterPro" id="IPR002110">
    <property type="entry name" value="Ankyrin_rpt"/>
</dbReference>
<comment type="caution">
    <text evidence="5">The sequence shown here is derived from an EMBL/GenBank/DDBJ whole genome shotgun (WGS) entry which is preliminary data.</text>
</comment>
<dbReference type="CDD" id="cd14505">
    <property type="entry name" value="CDKN3-like"/>
    <property type="match status" value="1"/>
</dbReference>
<feature type="domain" description="Tyrosine specific protein phosphatases" evidence="4">
    <location>
        <begin position="232"/>
        <end position="285"/>
    </location>
</feature>
<dbReference type="FunFam" id="3.90.190.10:FF:000157">
    <property type="entry name" value="Protein-tyrosine phosphatase"/>
    <property type="match status" value="1"/>
</dbReference>
<evidence type="ECO:0000256" key="3">
    <source>
        <dbReference type="PROSITE-ProRule" id="PRU00023"/>
    </source>
</evidence>
<evidence type="ECO:0000313" key="6">
    <source>
        <dbReference type="Proteomes" id="UP000789595"/>
    </source>
</evidence>
<protein>
    <recommendedName>
        <fullName evidence="4">Tyrosine specific protein phosphatases domain-containing protein</fullName>
    </recommendedName>
</protein>
<dbReference type="InterPro" id="IPR050776">
    <property type="entry name" value="Ank_Repeat/CDKN_Inhibitor"/>
</dbReference>
<keyword evidence="6" id="KW-1185">Reference proteome</keyword>
<dbReference type="PROSITE" id="PS50056">
    <property type="entry name" value="TYR_PHOSPHATASE_2"/>
    <property type="match status" value="1"/>
</dbReference>
<evidence type="ECO:0000259" key="4">
    <source>
        <dbReference type="PROSITE" id="PS50056"/>
    </source>
</evidence>
<feature type="repeat" description="ANK" evidence="3">
    <location>
        <begin position="72"/>
        <end position="104"/>
    </location>
</feature>
<dbReference type="Gene3D" id="1.25.40.20">
    <property type="entry name" value="Ankyrin repeat-containing domain"/>
    <property type="match status" value="2"/>
</dbReference>
<dbReference type="Gene3D" id="3.90.190.10">
    <property type="entry name" value="Protein tyrosine phosphatase superfamily"/>
    <property type="match status" value="1"/>
</dbReference>
<evidence type="ECO:0000313" key="5">
    <source>
        <dbReference type="EMBL" id="CAH0378664.1"/>
    </source>
</evidence>
<proteinExistence type="predicted"/>
<evidence type="ECO:0000256" key="2">
    <source>
        <dbReference type="ARBA" id="ARBA00023043"/>
    </source>
</evidence>
<accession>A0A8J2WS56</accession>
<dbReference type="Pfam" id="PF12796">
    <property type="entry name" value="Ank_2"/>
    <property type="match status" value="1"/>
</dbReference>
<dbReference type="InterPro" id="IPR036770">
    <property type="entry name" value="Ankyrin_rpt-contain_sf"/>
</dbReference>
<dbReference type="InterPro" id="IPR000387">
    <property type="entry name" value="Tyr_Pase_dom"/>
</dbReference>
<reference evidence="5" key="1">
    <citation type="submission" date="2021-11" db="EMBL/GenBank/DDBJ databases">
        <authorList>
            <consortium name="Genoscope - CEA"/>
            <person name="William W."/>
        </authorList>
    </citation>
    <scope>NUCLEOTIDE SEQUENCE</scope>
</reference>
<keyword evidence="2 3" id="KW-0040">ANK repeat</keyword>
<dbReference type="PROSITE" id="PS50297">
    <property type="entry name" value="ANK_REP_REGION"/>
    <property type="match status" value="1"/>
</dbReference>